<sequence>MDVYMMEVYWKPFYEILKLGFPLKILDPFRFLQMDMLVLDIFVVFLVLNMFYFFGVESFSFCGVCSKDSCLIYVNEVEGDNIGILTNEFQRCRLRNNESRSFTYNLEAVGLVALLKVQSNPFSQFHLKSSLIENLFKLHGEIVFPAKGERLECESSLLSIESCIKISSNSTFFREKKIQNTEMDGFEHTQPELGDDEEEHAEEEEYDEEDLMHNNE</sequence>
<gene>
    <name evidence="1" type="ORF">L6452_17579</name>
</gene>
<accession>A0ACB9C3Z8</accession>
<comment type="caution">
    <text evidence="1">The sequence shown here is derived from an EMBL/GenBank/DDBJ whole genome shotgun (WGS) entry which is preliminary data.</text>
</comment>
<protein>
    <submittedName>
        <fullName evidence="1">Uncharacterized protein</fullName>
    </submittedName>
</protein>
<keyword evidence="2" id="KW-1185">Reference proteome</keyword>
<dbReference type="Proteomes" id="UP001055879">
    <property type="component" value="Linkage Group LG05"/>
</dbReference>
<proteinExistence type="predicted"/>
<reference evidence="1 2" key="2">
    <citation type="journal article" date="2022" name="Mol. Ecol. Resour.">
        <title>The genomes of chicory, endive, great burdock and yacon provide insights into Asteraceae paleo-polyploidization history and plant inulin production.</title>
        <authorList>
            <person name="Fan W."/>
            <person name="Wang S."/>
            <person name="Wang H."/>
            <person name="Wang A."/>
            <person name="Jiang F."/>
            <person name="Liu H."/>
            <person name="Zhao H."/>
            <person name="Xu D."/>
            <person name="Zhang Y."/>
        </authorList>
    </citation>
    <scope>NUCLEOTIDE SEQUENCE [LARGE SCALE GENOMIC DNA]</scope>
    <source>
        <strain evidence="2">cv. Niubang</strain>
    </source>
</reference>
<organism evidence="1 2">
    <name type="scientific">Arctium lappa</name>
    <name type="common">Greater burdock</name>
    <name type="synonym">Lappa major</name>
    <dbReference type="NCBI Taxonomy" id="4217"/>
    <lineage>
        <taxon>Eukaryota</taxon>
        <taxon>Viridiplantae</taxon>
        <taxon>Streptophyta</taxon>
        <taxon>Embryophyta</taxon>
        <taxon>Tracheophyta</taxon>
        <taxon>Spermatophyta</taxon>
        <taxon>Magnoliopsida</taxon>
        <taxon>eudicotyledons</taxon>
        <taxon>Gunneridae</taxon>
        <taxon>Pentapetalae</taxon>
        <taxon>asterids</taxon>
        <taxon>campanulids</taxon>
        <taxon>Asterales</taxon>
        <taxon>Asteraceae</taxon>
        <taxon>Carduoideae</taxon>
        <taxon>Cardueae</taxon>
        <taxon>Arctiinae</taxon>
        <taxon>Arctium</taxon>
    </lineage>
</organism>
<reference evidence="2" key="1">
    <citation type="journal article" date="2022" name="Mol. Ecol. Resour.">
        <title>The genomes of chicory, endive, great burdock and yacon provide insights into Asteraceae palaeo-polyploidization history and plant inulin production.</title>
        <authorList>
            <person name="Fan W."/>
            <person name="Wang S."/>
            <person name="Wang H."/>
            <person name="Wang A."/>
            <person name="Jiang F."/>
            <person name="Liu H."/>
            <person name="Zhao H."/>
            <person name="Xu D."/>
            <person name="Zhang Y."/>
        </authorList>
    </citation>
    <scope>NUCLEOTIDE SEQUENCE [LARGE SCALE GENOMIC DNA]</scope>
    <source>
        <strain evidence="2">cv. Niubang</strain>
    </source>
</reference>
<name>A0ACB9C3Z8_ARCLA</name>
<dbReference type="EMBL" id="CM042051">
    <property type="protein sequence ID" value="KAI3728934.1"/>
    <property type="molecule type" value="Genomic_DNA"/>
</dbReference>
<evidence type="ECO:0000313" key="2">
    <source>
        <dbReference type="Proteomes" id="UP001055879"/>
    </source>
</evidence>
<evidence type="ECO:0000313" key="1">
    <source>
        <dbReference type="EMBL" id="KAI3728934.1"/>
    </source>
</evidence>